<dbReference type="EMBL" id="FQYP01000007">
    <property type="protein sequence ID" value="SHJ29015.1"/>
    <property type="molecule type" value="Genomic_DNA"/>
</dbReference>
<keyword evidence="2" id="KW-1185">Reference proteome</keyword>
<accession>A0A1M6I3P0</accession>
<dbReference type="Proteomes" id="UP000184432">
    <property type="component" value="Unassembled WGS sequence"/>
</dbReference>
<reference evidence="2" key="1">
    <citation type="submission" date="2016-11" db="EMBL/GenBank/DDBJ databases">
        <authorList>
            <person name="Varghese N."/>
            <person name="Submissions S."/>
        </authorList>
    </citation>
    <scope>NUCLEOTIDE SEQUENCE [LARGE SCALE GENOMIC DNA]</scope>
    <source>
        <strain evidence="2">DSM 22623</strain>
    </source>
</reference>
<dbReference type="STRING" id="570521.SAMN04488508_10794"/>
<dbReference type="InterPro" id="IPR016024">
    <property type="entry name" value="ARM-type_fold"/>
</dbReference>
<dbReference type="SUPFAM" id="SSF48371">
    <property type="entry name" value="ARM repeat"/>
    <property type="match status" value="1"/>
</dbReference>
<evidence type="ECO:0000313" key="2">
    <source>
        <dbReference type="Proteomes" id="UP000184432"/>
    </source>
</evidence>
<evidence type="ECO:0000313" key="1">
    <source>
        <dbReference type="EMBL" id="SHJ29015.1"/>
    </source>
</evidence>
<dbReference type="AlphaFoldDB" id="A0A1M6I3P0"/>
<name>A0A1M6I3P0_9FLAO</name>
<gene>
    <name evidence="1" type="ORF">SAMN04488508_10794</name>
</gene>
<proteinExistence type="predicted"/>
<sequence>MKNFEERLKGGHPNSLGNTVEIVDEVLAQHELFNELFNCYFSNDEIVRLRTSNAMKRICKAKKGLLIPYVDRFLHEISKINQASTQWTLSQLFGLLEKDMNESQIEHAKKIMKGNLAHHKDWMFLIKLWIP</sequence>
<protein>
    <submittedName>
        <fullName evidence="1">Uncharacterized protein</fullName>
    </submittedName>
</protein>
<dbReference type="OrthoDB" id="978859at2"/>
<organism evidence="1 2">
    <name type="scientific">Aquimarina spongiae</name>
    <dbReference type="NCBI Taxonomy" id="570521"/>
    <lineage>
        <taxon>Bacteria</taxon>
        <taxon>Pseudomonadati</taxon>
        <taxon>Bacteroidota</taxon>
        <taxon>Flavobacteriia</taxon>
        <taxon>Flavobacteriales</taxon>
        <taxon>Flavobacteriaceae</taxon>
        <taxon>Aquimarina</taxon>
    </lineage>
</organism>
<dbReference type="RefSeq" id="WP_073317931.1">
    <property type="nucleotide sequence ID" value="NZ_FQYP01000007.1"/>
</dbReference>